<keyword evidence="2" id="KW-0328">Glycosyltransferase</keyword>
<dbReference type="PANTHER" id="PTHR22916">
    <property type="entry name" value="GLYCOSYLTRANSFERASE"/>
    <property type="match status" value="1"/>
</dbReference>
<dbReference type="RefSeq" id="WP_157943485.1">
    <property type="nucleotide sequence ID" value="NZ_CP018049.1"/>
</dbReference>
<dbReference type="PANTHER" id="PTHR22916:SF51">
    <property type="entry name" value="GLYCOSYLTRANSFERASE EPSH-RELATED"/>
    <property type="match status" value="1"/>
</dbReference>
<evidence type="ECO:0000256" key="2">
    <source>
        <dbReference type="ARBA" id="ARBA00022676"/>
    </source>
</evidence>
<dbReference type="KEGG" id="poi:BOP93_07885"/>
<dbReference type="SUPFAM" id="SSF53448">
    <property type="entry name" value="Nucleotide-diphospho-sugar transferases"/>
    <property type="match status" value="1"/>
</dbReference>
<name>A0A2L0RUW5_9PSED</name>
<proteinExistence type="predicted"/>
<evidence type="ECO:0000256" key="3">
    <source>
        <dbReference type="ARBA" id="ARBA00022679"/>
    </source>
</evidence>
<dbReference type="EMBL" id="CP018049">
    <property type="protein sequence ID" value="AUZ45524.1"/>
    <property type="molecule type" value="Genomic_DNA"/>
</dbReference>
<reference evidence="5 6" key="1">
    <citation type="journal article" date="2018" name="Front. Microbiol.">
        <title>Pseudomonas orientalis F9: A Potent Antagonist against Phytopathogens with Phytotoxic Effect in the Apple Flower.</title>
        <authorList>
            <person name="Zengerer V."/>
            <person name="Schmid M."/>
            <person name="Bieri M."/>
            <person name="Muller D.C."/>
            <person name="Remus-Emsermann M.N.P."/>
            <person name="Ahrens C.H."/>
            <person name="Pelludat C."/>
        </authorList>
    </citation>
    <scope>NUCLEOTIDE SEQUENCE [LARGE SCALE GENOMIC DNA]</scope>
    <source>
        <strain evidence="5 6">F9</strain>
    </source>
</reference>
<gene>
    <name evidence="5" type="ORF">BOP93_07885</name>
</gene>
<dbReference type="Gene3D" id="3.90.550.10">
    <property type="entry name" value="Spore Coat Polysaccharide Biosynthesis Protein SpsA, Chain A"/>
    <property type="match status" value="1"/>
</dbReference>
<keyword evidence="1" id="KW-0472">Membrane</keyword>
<dbReference type="CDD" id="cd00761">
    <property type="entry name" value="Glyco_tranf_GTA_type"/>
    <property type="match status" value="1"/>
</dbReference>
<dbReference type="InterPro" id="IPR001173">
    <property type="entry name" value="Glyco_trans_2-like"/>
</dbReference>
<evidence type="ECO:0000313" key="6">
    <source>
        <dbReference type="Proteomes" id="UP000239888"/>
    </source>
</evidence>
<keyword evidence="1" id="KW-0997">Cell inner membrane</keyword>
<keyword evidence="1" id="KW-1003">Cell membrane</keyword>
<keyword evidence="3" id="KW-0808">Transferase</keyword>
<dbReference type="GO" id="GO:0016758">
    <property type="term" value="F:hexosyltransferase activity"/>
    <property type="evidence" value="ECO:0007669"/>
    <property type="project" value="UniProtKB-ARBA"/>
</dbReference>
<protein>
    <recommendedName>
        <fullName evidence="4">Glycosyltransferase 2-like domain-containing protein</fullName>
    </recommendedName>
</protein>
<accession>A0A2L0RUW5</accession>
<dbReference type="Pfam" id="PF00535">
    <property type="entry name" value="Glycos_transf_2"/>
    <property type="match status" value="1"/>
</dbReference>
<dbReference type="Proteomes" id="UP000239888">
    <property type="component" value="Chromosome"/>
</dbReference>
<dbReference type="InterPro" id="IPR029044">
    <property type="entry name" value="Nucleotide-diphossugar_trans"/>
</dbReference>
<evidence type="ECO:0000313" key="5">
    <source>
        <dbReference type="EMBL" id="AUZ45524.1"/>
    </source>
</evidence>
<evidence type="ECO:0000256" key="1">
    <source>
        <dbReference type="ARBA" id="ARBA00022519"/>
    </source>
</evidence>
<sequence length="334" mass="37445">MSPSLCSIVVPMYNVENYILRCLKSLSAQTFSNVEIIIVDDGSTDGSVAVCKEYFQGADNVKILNQQNSGQGVARNLGMSAASGEYLLFVDADDWIDPDLCSDLIKRMNDEQLDFINYGLDFVDQNERVVHKIDSFRFTHLVGEEIFKAAMMDDAVLSSPVNKLYRRSFINEHRINFPPVRACEDMYFSRAISFFSSRTAFVPKVYYHALVRDGSTSRSIGEAFFTSLMQTLELERQFLAYNGAWEKYSTLYFAHSAKQIAHATVLAAFRMPAYSNYSRTLQALRGSSIMKNANRADVRGLLGLKHRVVLTLSGSPLILRAVAKGIGLCGYSPY</sequence>
<organism evidence="5 6">
    <name type="scientific">Pseudomonas orientalis</name>
    <dbReference type="NCBI Taxonomy" id="76758"/>
    <lineage>
        <taxon>Bacteria</taxon>
        <taxon>Pseudomonadati</taxon>
        <taxon>Pseudomonadota</taxon>
        <taxon>Gammaproteobacteria</taxon>
        <taxon>Pseudomonadales</taxon>
        <taxon>Pseudomonadaceae</taxon>
        <taxon>Pseudomonas</taxon>
    </lineage>
</organism>
<dbReference type="AlphaFoldDB" id="A0A2L0RUW5"/>
<evidence type="ECO:0000259" key="4">
    <source>
        <dbReference type="Pfam" id="PF00535"/>
    </source>
</evidence>
<feature type="domain" description="Glycosyltransferase 2-like" evidence="4">
    <location>
        <begin position="7"/>
        <end position="172"/>
    </location>
</feature>